<feature type="transmembrane region" description="Helical" evidence="1">
    <location>
        <begin position="12"/>
        <end position="45"/>
    </location>
</feature>
<dbReference type="EMBL" id="RIBP01000004">
    <property type="protein sequence ID" value="TRZ36069.1"/>
    <property type="molecule type" value="Genomic_DNA"/>
</dbReference>
<organism evidence="3 4">
    <name type="scientific">Niallia circulans</name>
    <name type="common">Bacillus circulans</name>
    <dbReference type="NCBI Taxonomy" id="1397"/>
    <lineage>
        <taxon>Bacteria</taxon>
        <taxon>Bacillati</taxon>
        <taxon>Bacillota</taxon>
        <taxon>Bacilli</taxon>
        <taxon>Bacillales</taxon>
        <taxon>Bacillaceae</taxon>
        <taxon>Niallia</taxon>
    </lineage>
</organism>
<evidence type="ECO:0000313" key="4">
    <source>
        <dbReference type="Proteomes" id="UP000319837"/>
    </source>
</evidence>
<name>A0A553SGF3_NIACI</name>
<evidence type="ECO:0000313" key="3">
    <source>
        <dbReference type="EMBL" id="TRZ36069.1"/>
    </source>
</evidence>
<dbReference type="PIRSF" id="PIRSF031509">
    <property type="entry name" value="Cell_wall_LiaF/YvqF"/>
    <property type="match status" value="1"/>
</dbReference>
<evidence type="ECO:0000256" key="1">
    <source>
        <dbReference type="SAM" id="Phobius"/>
    </source>
</evidence>
<protein>
    <submittedName>
        <fullName evidence="3">Cell wall-active antibiotics response protein</fullName>
    </submittedName>
</protein>
<keyword evidence="1" id="KW-0472">Membrane</keyword>
<keyword evidence="1" id="KW-0812">Transmembrane</keyword>
<feature type="transmembrane region" description="Helical" evidence="1">
    <location>
        <begin position="57"/>
        <end position="88"/>
    </location>
</feature>
<accession>A0A553SGF3</accession>
<comment type="caution">
    <text evidence="3">The sequence shown here is derived from an EMBL/GenBank/DDBJ whole genome shotgun (WGS) entry which is preliminary data.</text>
</comment>
<dbReference type="Pfam" id="PF09922">
    <property type="entry name" value="LiaF-like_C"/>
    <property type="match status" value="1"/>
</dbReference>
<dbReference type="InterPro" id="IPR024425">
    <property type="entry name" value="LiaF-like_C"/>
</dbReference>
<keyword evidence="1" id="KW-1133">Transmembrane helix</keyword>
<dbReference type="GO" id="GO:0016020">
    <property type="term" value="C:membrane"/>
    <property type="evidence" value="ECO:0007669"/>
    <property type="project" value="InterPro"/>
</dbReference>
<evidence type="ECO:0000259" key="2">
    <source>
        <dbReference type="Pfam" id="PF09922"/>
    </source>
</evidence>
<feature type="domain" description="Cell wall-active antibiotics response LiaF-like C-terminal" evidence="2">
    <location>
        <begin position="131"/>
        <end position="243"/>
    </location>
</feature>
<dbReference type="RefSeq" id="WP_185764595.1">
    <property type="nucleotide sequence ID" value="NZ_RIBP01000004.1"/>
</dbReference>
<sequence length="246" mass="28474">MFQRIKKDFAGWIVIIAGFLLLLEIFVLHPGLIFSFVVSIGLMYYGKKGRKRKIGKLMFWAGLLILLISVLNMFTVKFLLFSLLFYWFVQYIQKKNNKEVIKPIIKHKEAVDDDDEVIIKKEPMFRNRLFHRNETPDHVYEWKDINIQTGASDTIIDLSYTVLPQGETVIAVRNLVGNVKIYIPYDLEVSVNHSVLLGSAYIFDEENAVNAFNMNIMRSSTGFDQAETRVKIITSFLVGNLEVKRI</sequence>
<dbReference type="NCBIfam" id="NF040535">
    <property type="entry name" value="LiaF_C_term"/>
    <property type="match status" value="1"/>
</dbReference>
<dbReference type="AlphaFoldDB" id="A0A553SGF3"/>
<dbReference type="Proteomes" id="UP000319837">
    <property type="component" value="Unassembled WGS sequence"/>
</dbReference>
<dbReference type="InterPro" id="IPR047793">
    <property type="entry name" value="LiaF_C"/>
</dbReference>
<reference evidence="4" key="1">
    <citation type="submission" date="2018-10" db="EMBL/GenBank/DDBJ databases">
        <title>FDA dAtabase for Regulatory Grade micrObial Sequences (FDA-ARGOS): Supporting development and validation of Infectious Disease Dx tests.</title>
        <authorList>
            <person name="Minogue T."/>
            <person name="Wolcott M."/>
            <person name="Wasieloski L."/>
            <person name="Aguilar W."/>
            <person name="Moore D."/>
            <person name="Tallon L."/>
            <person name="Sadzewicz L."/>
            <person name="Sengamalay N."/>
            <person name="Ott S."/>
            <person name="Godinez A."/>
            <person name="Nagaraj S."/>
            <person name="Vavikolanu K."/>
            <person name="Vyas G."/>
            <person name="Nadendla S."/>
            <person name="George J."/>
            <person name="Sichtig H."/>
        </authorList>
    </citation>
    <scope>NUCLEOTIDE SEQUENCE [LARGE SCALE GENOMIC DNA]</scope>
    <source>
        <strain evidence="4">FDAARGOS_343</strain>
    </source>
</reference>
<dbReference type="InterPro" id="IPR016975">
    <property type="entry name" value="Cell_wall_LiaF"/>
</dbReference>
<proteinExistence type="predicted"/>
<gene>
    <name evidence="3" type="ORF">CEQ21_10755</name>
</gene>